<evidence type="ECO:0000313" key="2">
    <source>
        <dbReference type="Proteomes" id="UP000005268"/>
    </source>
</evidence>
<dbReference type="AlphaFoldDB" id="I3UNT3"/>
<dbReference type="EMBL" id="CP003588">
    <property type="protein sequence ID" value="AFK67154.1"/>
    <property type="molecule type" value="Genomic_DNA"/>
</dbReference>
<accession>I3UNT3</accession>
<evidence type="ECO:0000313" key="1">
    <source>
        <dbReference type="EMBL" id="AFK67154.1"/>
    </source>
</evidence>
<dbReference type="HOGENOM" id="CLU_3256613_0_0_6"/>
<organism evidence="1 2">
    <name type="scientific">Pseudomonas putida ND6</name>
    <dbReference type="NCBI Taxonomy" id="231023"/>
    <lineage>
        <taxon>Bacteria</taxon>
        <taxon>Pseudomonadati</taxon>
        <taxon>Pseudomonadota</taxon>
        <taxon>Gammaproteobacteria</taxon>
        <taxon>Pseudomonadales</taxon>
        <taxon>Pseudomonadaceae</taxon>
        <taxon>Pseudomonas</taxon>
    </lineage>
</organism>
<protein>
    <submittedName>
        <fullName evidence="1">Uncharacterized protein</fullName>
    </submittedName>
</protein>
<dbReference type="KEGG" id="ppi:YSA_00699"/>
<dbReference type="PATRIC" id="fig|231023.4.peg.323"/>
<gene>
    <name evidence="1" type="ORF">YSA_00699</name>
</gene>
<sequence length="42" mass="4260">MDSAGLDVADPEGFAVVEQVVELAAVGGEFRLGVEQLAEGAL</sequence>
<name>I3UNT3_PSEPU</name>
<proteinExistence type="predicted"/>
<dbReference type="Proteomes" id="UP000005268">
    <property type="component" value="Chromosome"/>
</dbReference>
<reference evidence="1 2" key="1">
    <citation type="journal article" date="2012" name="J. Bacteriol.">
        <title>Complete Genome Sequence of the Naphthalene-Degrading Pseudomonas putida Strain ND6.</title>
        <authorList>
            <person name="Li S."/>
            <person name="Zhao H."/>
            <person name="Li Y."/>
            <person name="Niu S."/>
            <person name="Cai B."/>
        </authorList>
    </citation>
    <scope>NUCLEOTIDE SEQUENCE [LARGE SCALE GENOMIC DNA]</scope>
    <source>
        <strain evidence="1 2">ND6</strain>
    </source>
</reference>